<organism evidence="1 2">
    <name type="scientific">Trichogramma kaykai</name>
    <dbReference type="NCBI Taxonomy" id="54128"/>
    <lineage>
        <taxon>Eukaryota</taxon>
        <taxon>Metazoa</taxon>
        <taxon>Ecdysozoa</taxon>
        <taxon>Arthropoda</taxon>
        <taxon>Hexapoda</taxon>
        <taxon>Insecta</taxon>
        <taxon>Pterygota</taxon>
        <taxon>Neoptera</taxon>
        <taxon>Endopterygota</taxon>
        <taxon>Hymenoptera</taxon>
        <taxon>Apocrita</taxon>
        <taxon>Proctotrupomorpha</taxon>
        <taxon>Chalcidoidea</taxon>
        <taxon>Trichogrammatidae</taxon>
        <taxon>Trichogramma</taxon>
    </lineage>
</organism>
<protein>
    <submittedName>
        <fullName evidence="1">Uncharacterized protein</fullName>
    </submittedName>
</protein>
<name>A0ABD2W840_9HYME</name>
<dbReference type="Proteomes" id="UP001627154">
    <property type="component" value="Unassembled WGS sequence"/>
</dbReference>
<dbReference type="AlphaFoldDB" id="A0ABD2W840"/>
<gene>
    <name evidence="1" type="ORF">TKK_016218</name>
</gene>
<evidence type="ECO:0000313" key="1">
    <source>
        <dbReference type="EMBL" id="KAL3388796.1"/>
    </source>
</evidence>
<dbReference type="EMBL" id="JBJJXI010000128">
    <property type="protein sequence ID" value="KAL3388796.1"/>
    <property type="molecule type" value="Genomic_DNA"/>
</dbReference>
<proteinExistence type="predicted"/>
<comment type="caution">
    <text evidence="1">The sequence shown here is derived from an EMBL/GenBank/DDBJ whole genome shotgun (WGS) entry which is preliminary data.</text>
</comment>
<sequence length="122" mass="14052">MVHMVLPCSLMQSWSVQDQVMMIANIYEIKVPIKRARYKKCRSMGSISRSIRVVYSSAMPKYARLRGCARCTRRRICHEKGRQKNARSSVTQKLSDSLPFRSFNNITISTCIGATAVYKKRE</sequence>
<reference evidence="1 2" key="1">
    <citation type="journal article" date="2024" name="bioRxiv">
        <title>A reference genome for Trichogramma kaykai: A tiny desert-dwelling parasitoid wasp with competing sex-ratio distorters.</title>
        <authorList>
            <person name="Culotta J."/>
            <person name="Lindsey A.R."/>
        </authorList>
    </citation>
    <scope>NUCLEOTIDE SEQUENCE [LARGE SCALE GENOMIC DNA]</scope>
    <source>
        <strain evidence="1 2">KSX58</strain>
    </source>
</reference>
<evidence type="ECO:0000313" key="2">
    <source>
        <dbReference type="Proteomes" id="UP001627154"/>
    </source>
</evidence>
<accession>A0ABD2W840</accession>
<keyword evidence="2" id="KW-1185">Reference proteome</keyword>